<evidence type="ECO:0000259" key="1">
    <source>
        <dbReference type="PROSITE" id="PS51998"/>
    </source>
</evidence>
<dbReference type="EMBL" id="JAKUCV010007293">
    <property type="protein sequence ID" value="KAJ4824020.1"/>
    <property type="molecule type" value="Genomic_DNA"/>
</dbReference>
<dbReference type="OrthoDB" id="1747157at2759"/>
<dbReference type="Pfam" id="PF08766">
    <property type="entry name" value="DEK_C"/>
    <property type="match status" value="1"/>
</dbReference>
<keyword evidence="3" id="KW-1185">Reference proteome</keyword>
<feature type="domain" description="DEK-C" evidence="1">
    <location>
        <begin position="2"/>
        <end position="57"/>
    </location>
</feature>
<reference evidence="2" key="2">
    <citation type="journal article" date="2023" name="Plants (Basel)">
        <title>Annotation of the Turnera subulata (Passifloraceae) Draft Genome Reveals the S-Locus Evolved after the Divergence of Turneroideae from Passifloroideae in a Stepwise Manner.</title>
        <authorList>
            <person name="Henning P.M."/>
            <person name="Roalson E.H."/>
            <person name="Mir W."/>
            <person name="McCubbin A.G."/>
            <person name="Shore J.S."/>
        </authorList>
    </citation>
    <scope>NUCLEOTIDE SEQUENCE</scope>
    <source>
        <strain evidence="2">F60SS</strain>
    </source>
</reference>
<comment type="caution">
    <text evidence="2">The sequence shown here is derived from an EMBL/GenBank/DDBJ whole genome shotgun (WGS) entry which is preliminary data.</text>
</comment>
<evidence type="ECO:0000313" key="3">
    <source>
        <dbReference type="Proteomes" id="UP001141552"/>
    </source>
</evidence>
<protein>
    <recommendedName>
        <fullName evidence="1">DEK-C domain-containing protein</fullName>
    </recommendedName>
</protein>
<sequence length="292" mass="33125">MRVSDWVIAARSRELLQSSDLNTITIKMLIQKLQKEFDLDLSDRKSFIKNEVILFQKDESGNNEEEEDRCDDPVEDPNTVVTNGSDLNLNGESDEFIGKHSEIDDCADDDVVVDKIFIDYSLESAIESVESDDSRVVCEDLCLEFKDYSKFNLVDVEGGNGSSGSKRVQNDECLDEPDEVISFDENLFNFSHEVTVKSEAVEFVNCEAMRLEFKEFSSCQLIEMECETNVSSGIGIPTTEKNVKLGLCDDELVEYKILEVKRGRINQKIKSFADHAKTEGSKRVDRRKYSSV</sequence>
<dbReference type="SUPFAM" id="SSF109715">
    <property type="entry name" value="DEK C-terminal domain"/>
    <property type="match status" value="1"/>
</dbReference>
<name>A0A9Q0F2V0_9ROSI</name>
<evidence type="ECO:0000313" key="2">
    <source>
        <dbReference type="EMBL" id="KAJ4824020.1"/>
    </source>
</evidence>
<organism evidence="2 3">
    <name type="scientific">Turnera subulata</name>
    <dbReference type="NCBI Taxonomy" id="218843"/>
    <lineage>
        <taxon>Eukaryota</taxon>
        <taxon>Viridiplantae</taxon>
        <taxon>Streptophyta</taxon>
        <taxon>Embryophyta</taxon>
        <taxon>Tracheophyta</taxon>
        <taxon>Spermatophyta</taxon>
        <taxon>Magnoliopsida</taxon>
        <taxon>eudicotyledons</taxon>
        <taxon>Gunneridae</taxon>
        <taxon>Pentapetalae</taxon>
        <taxon>rosids</taxon>
        <taxon>fabids</taxon>
        <taxon>Malpighiales</taxon>
        <taxon>Passifloraceae</taxon>
        <taxon>Turnera</taxon>
    </lineage>
</organism>
<gene>
    <name evidence="2" type="ORF">Tsubulata_021446</name>
</gene>
<proteinExistence type="predicted"/>
<dbReference type="AlphaFoldDB" id="A0A9Q0F2V0"/>
<dbReference type="PROSITE" id="PS51998">
    <property type="entry name" value="DEK_C"/>
    <property type="match status" value="1"/>
</dbReference>
<dbReference type="Gene3D" id="1.10.10.60">
    <property type="entry name" value="Homeodomain-like"/>
    <property type="match status" value="1"/>
</dbReference>
<dbReference type="InterPro" id="IPR014876">
    <property type="entry name" value="DEK_C"/>
</dbReference>
<accession>A0A9Q0F2V0</accession>
<dbReference type="Proteomes" id="UP001141552">
    <property type="component" value="Unassembled WGS sequence"/>
</dbReference>
<reference evidence="2" key="1">
    <citation type="submission" date="2022-02" db="EMBL/GenBank/DDBJ databases">
        <authorList>
            <person name="Henning P.M."/>
            <person name="McCubbin A.G."/>
            <person name="Shore J.S."/>
        </authorList>
    </citation>
    <scope>NUCLEOTIDE SEQUENCE</scope>
    <source>
        <strain evidence="2">F60SS</strain>
        <tissue evidence="2">Leaves</tissue>
    </source>
</reference>